<dbReference type="PANTHER" id="PTHR30483">
    <property type="entry name" value="LEUCINE-SPECIFIC-BINDING PROTEIN"/>
    <property type="match status" value="1"/>
</dbReference>
<accession>A0A916XH56</accession>
<evidence type="ECO:0000313" key="8">
    <source>
        <dbReference type="Proteomes" id="UP000637002"/>
    </source>
</evidence>
<evidence type="ECO:0000256" key="5">
    <source>
        <dbReference type="SAM" id="SignalP"/>
    </source>
</evidence>
<organism evidence="7 8">
    <name type="scientific">Chelatococcus reniformis</name>
    <dbReference type="NCBI Taxonomy" id="1494448"/>
    <lineage>
        <taxon>Bacteria</taxon>
        <taxon>Pseudomonadati</taxon>
        <taxon>Pseudomonadota</taxon>
        <taxon>Alphaproteobacteria</taxon>
        <taxon>Hyphomicrobiales</taxon>
        <taxon>Chelatococcaceae</taxon>
        <taxon>Chelatococcus</taxon>
    </lineage>
</organism>
<evidence type="ECO:0000256" key="4">
    <source>
        <dbReference type="SAM" id="MobiDB-lite"/>
    </source>
</evidence>
<keyword evidence="3" id="KW-0813">Transport</keyword>
<dbReference type="GO" id="GO:0006865">
    <property type="term" value="P:amino acid transport"/>
    <property type="evidence" value="ECO:0007669"/>
    <property type="project" value="UniProtKB-KW"/>
</dbReference>
<gene>
    <name evidence="7" type="ORF">GCM10010994_34240</name>
</gene>
<keyword evidence="8" id="KW-1185">Reference proteome</keyword>
<dbReference type="Gene3D" id="3.40.50.2300">
    <property type="match status" value="2"/>
</dbReference>
<evidence type="ECO:0000259" key="6">
    <source>
        <dbReference type="Pfam" id="PF13458"/>
    </source>
</evidence>
<evidence type="ECO:0000313" key="7">
    <source>
        <dbReference type="EMBL" id="GGC73019.1"/>
    </source>
</evidence>
<name>A0A916XH56_9HYPH</name>
<dbReference type="SUPFAM" id="SSF53822">
    <property type="entry name" value="Periplasmic binding protein-like I"/>
    <property type="match status" value="1"/>
</dbReference>
<dbReference type="Pfam" id="PF13458">
    <property type="entry name" value="Peripla_BP_6"/>
    <property type="match status" value="1"/>
</dbReference>
<dbReference type="InterPro" id="IPR051010">
    <property type="entry name" value="BCAA_transport"/>
</dbReference>
<feature type="domain" description="Leucine-binding protein" evidence="6">
    <location>
        <begin position="41"/>
        <end position="379"/>
    </location>
</feature>
<sequence>MDTEFAFGSTLMRSLLTRCLALGLAGLAATAGAQAQDAAKPVAIAVLNDKSSVFSDAGGVGSVIAAQLAIDDLGGKVLGQPVKLLAPDHQNKTDLGASLARQLYDQEGVDALFDIGNSAISLAVQDIARERGKIVVHSGSATAEVFGKACSPTGAMWLYDTYSLAQGLARSIVEQGGKTWYFITADYAFGHAMQNEVTKIVDSLGGKVVGSVRHPVGTMDFSSFLLQAQGSGAQIVALANASGDTVTSLKQAREFQVGEGDQKLAVLIFYLTSVHSLGAKATQGVQYLTGYYWDNDDASRAFGKRFAEKHGGRMPTQAQAAVYSAVRHYLRAVEAAKSHDGLTVMRKMKEMPVDDFFAPGATVRPDGRLMNDMLLAEVKAPEDVKQGWDLLKIKQKVKAADIMRPIADGGCTRLDPPQAAGTAPAAPAK</sequence>
<dbReference type="InterPro" id="IPR028082">
    <property type="entry name" value="Peripla_BP_I"/>
</dbReference>
<protein>
    <submittedName>
        <fullName evidence="7">ABC transporter substrate-binding protein</fullName>
    </submittedName>
</protein>
<evidence type="ECO:0000256" key="3">
    <source>
        <dbReference type="ARBA" id="ARBA00022970"/>
    </source>
</evidence>
<keyword evidence="3" id="KW-0029">Amino-acid transport</keyword>
<feature type="chain" id="PRO_5036788929" evidence="5">
    <location>
        <begin position="36"/>
        <end position="429"/>
    </location>
</feature>
<evidence type="ECO:0000256" key="1">
    <source>
        <dbReference type="ARBA" id="ARBA00010062"/>
    </source>
</evidence>
<evidence type="ECO:0000256" key="2">
    <source>
        <dbReference type="ARBA" id="ARBA00022729"/>
    </source>
</evidence>
<reference evidence="7" key="1">
    <citation type="journal article" date="2014" name="Int. J. Syst. Evol. Microbiol.">
        <title>Complete genome sequence of Corynebacterium casei LMG S-19264T (=DSM 44701T), isolated from a smear-ripened cheese.</title>
        <authorList>
            <consortium name="US DOE Joint Genome Institute (JGI-PGF)"/>
            <person name="Walter F."/>
            <person name="Albersmeier A."/>
            <person name="Kalinowski J."/>
            <person name="Ruckert C."/>
        </authorList>
    </citation>
    <scope>NUCLEOTIDE SEQUENCE</scope>
    <source>
        <strain evidence="7">CGMCC 1.12919</strain>
    </source>
</reference>
<dbReference type="PANTHER" id="PTHR30483:SF6">
    <property type="entry name" value="PERIPLASMIC BINDING PROTEIN OF ABC TRANSPORTER FOR NATURAL AMINO ACIDS"/>
    <property type="match status" value="1"/>
</dbReference>
<comment type="caution">
    <text evidence="7">The sequence shown here is derived from an EMBL/GenBank/DDBJ whole genome shotgun (WGS) entry which is preliminary data.</text>
</comment>
<reference evidence="7" key="2">
    <citation type="submission" date="2020-09" db="EMBL/GenBank/DDBJ databases">
        <authorList>
            <person name="Sun Q."/>
            <person name="Zhou Y."/>
        </authorList>
    </citation>
    <scope>NUCLEOTIDE SEQUENCE</scope>
    <source>
        <strain evidence="7">CGMCC 1.12919</strain>
    </source>
</reference>
<dbReference type="InterPro" id="IPR028081">
    <property type="entry name" value="Leu-bd"/>
</dbReference>
<feature type="signal peptide" evidence="5">
    <location>
        <begin position="1"/>
        <end position="35"/>
    </location>
</feature>
<keyword evidence="2 5" id="KW-0732">Signal</keyword>
<dbReference type="Proteomes" id="UP000637002">
    <property type="component" value="Unassembled WGS sequence"/>
</dbReference>
<dbReference type="CDD" id="cd06327">
    <property type="entry name" value="PBP1_SBP-like"/>
    <property type="match status" value="1"/>
</dbReference>
<dbReference type="AlphaFoldDB" id="A0A916XH56"/>
<feature type="compositionally biased region" description="Low complexity" evidence="4">
    <location>
        <begin position="416"/>
        <end position="429"/>
    </location>
</feature>
<comment type="similarity">
    <text evidence="1">Belongs to the leucine-binding protein family.</text>
</comment>
<dbReference type="EMBL" id="BMGG01000006">
    <property type="protein sequence ID" value="GGC73019.1"/>
    <property type="molecule type" value="Genomic_DNA"/>
</dbReference>
<feature type="region of interest" description="Disordered" evidence="4">
    <location>
        <begin position="409"/>
        <end position="429"/>
    </location>
</feature>
<proteinExistence type="inferred from homology"/>